<dbReference type="PANTHER" id="PTHR10989">
    <property type="entry name" value="ANDROGEN-INDUCED PROTEIN 1-RELATED"/>
    <property type="match status" value="1"/>
</dbReference>
<evidence type="ECO:0000313" key="6">
    <source>
        <dbReference type="EMBL" id="KIY65646.1"/>
    </source>
</evidence>
<sequence>MSSIAPLVFRTASIGVLSYGLVNSFLGDAPLDQWIRTDFAYAGHLQLVSVLGAIAALASFSTGILSDLTGSQGLRSAKRFLTLVTLPTQALIALAYCTTLFKLVNPKTLRVLPSGAMNATIPVFDDSTTPAHLPFDVDFSLHAIPGLALVLDFFLFEERFLADTVVLPIISTASLSYAAWVEYCAEKNGKFAYPLLDGSCLEYRIAVYTISALLAFWSFSILNSVHPSRK</sequence>
<dbReference type="PANTHER" id="PTHR10989:SF16">
    <property type="entry name" value="AT02829P-RELATED"/>
    <property type="match status" value="1"/>
</dbReference>
<accession>A0A0D7B7Y0</accession>
<keyword evidence="4 5" id="KW-0472">Membrane</keyword>
<dbReference type="OrthoDB" id="1898221at2759"/>
<proteinExistence type="predicted"/>
<keyword evidence="7" id="KW-1185">Reference proteome</keyword>
<dbReference type="AlphaFoldDB" id="A0A0D7B7Y0"/>
<dbReference type="EMBL" id="KN880582">
    <property type="protein sequence ID" value="KIY65646.1"/>
    <property type="molecule type" value="Genomic_DNA"/>
</dbReference>
<protein>
    <submittedName>
        <fullName evidence="6">Uncharacterized protein</fullName>
    </submittedName>
</protein>
<dbReference type="GO" id="GO:0016020">
    <property type="term" value="C:membrane"/>
    <property type="evidence" value="ECO:0007669"/>
    <property type="project" value="InterPro"/>
</dbReference>
<feature type="transmembrane region" description="Helical" evidence="5">
    <location>
        <begin position="139"/>
        <end position="156"/>
    </location>
</feature>
<evidence type="ECO:0000256" key="1">
    <source>
        <dbReference type="ARBA" id="ARBA00004127"/>
    </source>
</evidence>
<keyword evidence="2 5" id="KW-0812">Transmembrane</keyword>
<evidence type="ECO:0000256" key="3">
    <source>
        <dbReference type="ARBA" id="ARBA00022989"/>
    </source>
</evidence>
<organism evidence="6 7">
    <name type="scientific">Cylindrobasidium torrendii FP15055 ss-10</name>
    <dbReference type="NCBI Taxonomy" id="1314674"/>
    <lineage>
        <taxon>Eukaryota</taxon>
        <taxon>Fungi</taxon>
        <taxon>Dikarya</taxon>
        <taxon>Basidiomycota</taxon>
        <taxon>Agaricomycotina</taxon>
        <taxon>Agaricomycetes</taxon>
        <taxon>Agaricomycetidae</taxon>
        <taxon>Agaricales</taxon>
        <taxon>Marasmiineae</taxon>
        <taxon>Physalacriaceae</taxon>
        <taxon>Cylindrobasidium</taxon>
    </lineage>
</organism>
<keyword evidence="3 5" id="KW-1133">Transmembrane helix</keyword>
<dbReference type="Proteomes" id="UP000054007">
    <property type="component" value="Unassembled WGS sequence"/>
</dbReference>
<evidence type="ECO:0000256" key="5">
    <source>
        <dbReference type="SAM" id="Phobius"/>
    </source>
</evidence>
<name>A0A0D7B7Y0_9AGAR</name>
<feature type="transmembrane region" description="Helical" evidence="5">
    <location>
        <begin position="46"/>
        <end position="68"/>
    </location>
</feature>
<reference evidence="6 7" key="1">
    <citation type="journal article" date="2015" name="Fungal Genet. Biol.">
        <title>Evolution of novel wood decay mechanisms in Agaricales revealed by the genome sequences of Fistulina hepatica and Cylindrobasidium torrendii.</title>
        <authorList>
            <person name="Floudas D."/>
            <person name="Held B.W."/>
            <person name="Riley R."/>
            <person name="Nagy L.G."/>
            <person name="Koehler G."/>
            <person name="Ransdell A.S."/>
            <person name="Younus H."/>
            <person name="Chow J."/>
            <person name="Chiniquy J."/>
            <person name="Lipzen A."/>
            <person name="Tritt A."/>
            <person name="Sun H."/>
            <person name="Haridas S."/>
            <person name="LaButti K."/>
            <person name="Ohm R.A."/>
            <person name="Kues U."/>
            <person name="Blanchette R.A."/>
            <person name="Grigoriev I.V."/>
            <person name="Minto R.E."/>
            <person name="Hibbett D.S."/>
        </authorList>
    </citation>
    <scope>NUCLEOTIDE SEQUENCE [LARGE SCALE GENOMIC DNA]</scope>
    <source>
        <strain evidence="6 7">FP15055 ss-10</strain>
    </source>
</reference>
<dbReference type="Pfam" id="PF04750">
    <property type="entry name" value="Far-17a_AIG1"/>
    <property type="match status" value="1"/>
</dbReference>
<feature type="transmembrane region" description="Helical" evidence="5">
    <location>
        <begin position="80"/>
        <end position="101"/>
    </location>
</feature>
<feature type="transmembrane region" description="Helical" evidence="5">
    <location>
        <begin position="165"/>
        <end position="183"/>
    </location>
</feature>
<dbReference type="InterPro" id="IPR006838">
    <property type="entry name" value="ADTRP_AIG1"/>
</dbReference>
<evidence type="ECO:0000256" key="4">
    <source>
        <dbReference type="ARBA" id="ARBA00023136"/>
    </source>
</evidence>
<evidence type="ECO:0000256" key="2">
    <source>
        <dbReference type="ARBA" id="ARBA00022692"/>
    </source>
</evidence>
<gene>
    <name evidence="6" type="ORF">CYLTODRAFT_445228</name>
</gene>
<evidence type="ECO:0000313" key="7">
    <source>
        <dbReference type="Proteomes" id="UP000054007"/>
    </source>
</evidence>
<comment type="subcellular location">
    <subcellularLocation>
        <location evidence="1">Endomembrane system</location>
        <topology evidence="1">Multi-pass membrane protein</topology>
    </subcellularLocation>
</comment>
<dbReference type="GO" id="GO:0012505">
    <property type="term" value="C:endomembrane system"/>
    <property type="evidence" value="ECO:0007669"/>
    <property type="project" value="UniProtKB-SubCell"/>
</dbReference>
<feature type="transmembrane region" description="Helical" evidence="5">
    <location>
        <begin position="203"/>
        <end position="222"/>
    </location>
</feature>
<feature type="transmembrane region" description="Helical" evidence="5">
    <location>
        <begin position="7"/>
        <end position="26"/>
    </location>
</feature>